<dbReference type="EMBL" id="CAADHB010000296">
    <property type="protein sequence ID" value="VFK81301.1"/>
    <property type="molecule type" value="Genomic_DNA"/>
</dbReference>
<organism evidence="1">
    <name type="scientific">Candidatus Kentrum sp. SD</name>
    <dbReference type="NCBI Taxonomy" id="2126332"/>
    <lineage>
        <taxon>Bacteria</taxon>
        <taxon>Pseudomonadati</taxon>
        <taxon>Pseudomonadota</taxon>
        <taxon>Gammaproteobacteria</taxon>
        <taxon>Candidatus Kentrum</taxon>
    </lineage>
</organism>
<evidence type="ECO:0000313" key="1">
    <source>
        <dbReference type="EMBL" id="VFK81301.1"/>
    </source>
</evidence>
<proteinExistence type="predicted"/>
<name>A0A451BSK4_9GAMM</name>
<sequence>MHRRNDTDMEQNGFADNIFGEEVAYEAPLPEEKKEFLPWHRPRKQFVRHYQWCKEIRRMISHTPPADGVLKYLGLPGVDLLDLRYFHEEVCQTDASRKPNRTCAGSALYRRHCSNRKGM</sequence>
<gene>
    <name evidence="1" type="ORF">BECKSD772D_GA0070982_12962</name>
</gene>
<accession>A0A451BSK4</accession>
<dbReference type="AlphaFoldDB" id="A0A451BSK4"/>
<protein>
    <submittedName>
        <fullName evidence="1">Uncharacterized protein</fullName>
    </submittedName>
</protein>
<reference evidence="1" key="1">
    <citation type="submission" date="2019-02" db="EMBL/GenBank/DDBJ databases">
        <authorList>
            <person name="Gruber-Vodicka R. H."/>
            <person name="Seah K. B. B."/>
        </authorList>
    </citation>
    <scope>NUCLEOTIDE SEQUENCE</scope>
    <source>
        <strain evidence="1">BECK_S127</strain>
    </source>
</reference>